<dbReference type="AlphaFoldDB" id="A0A7J6HJI4"/>
<organism evidence="3 5">
    <name type="scientific">Cannabis sativa</name>
    <name type="common">Hemp</name>
    <name type="synonym">Marijuana</name>
    <dbReference type="NCBI Taxonomy" id="3483"/>
    <lineage>
        <taxon>Eukaryota</taxon>
        <taxon>Viridiplantae</taxon>
        <taxon>Streptophyta</taxon>
        <taxon>Embryophyta</taxon>
        <taxon>Tracheophyta</taxon>
        <taxon>Spermatophyta</taxon>
        <taxon>Magnoliopsida</taxon>
        <taxon>eudicotyledons</taxon>
        <taxon>Gunneridae</taxon>
        <taxon>Pentapetalae</taxon>
        <taxon>rosids</taxon>
        <taxon>fabids</taxon>
        <taxon>Rosales</taxon>
        <taxon>Cannabaceae</taxon>
        <taxon>Cannabis</taxon>
    </lineage>
</organism>
<dbReference type="InterPro" id="IPR009291">
    <property type="entry name" value="Vps62"/>
</dbReference>
<evidence type="ECO:0000313" key="2">
    <source>
        <dbReference type="EMBL" id="KAF4390870.1"/>
    </source>
</evidence>
<sequence length="546" mass="59602">MGNSSSTLPIKTVFKLSSPLPSWPPGEGFAKGTIDLGELEVCQITSFNKVWSATKGGPDNVGATFYEPSPIPEGFHLLGFYSQPNNKPLFGWALAVKDSNGSSSALAQPIDYTLIWSSASRKVKGDGNGYLWLPTPPEGYKAAGMVVTNTPQKPPLDKVRCVRSDLTEPCEEETWIWAQKKAPTIDEADGFDIYSLRPTNRGIELPGVRVGTFTVRNGGPGSTITSSLACLKNVNPNKNSYMPNLEQVKALFRAYAPLIYFHPDEKFLPSSVNWYFDNGALLYQKGEDQSSKPVGIKVEQDGSNLPQGGANDGSFWLDLPVDNDAKEKVKKGDLSSAQVYLHAKPILGSTFTDIGIWLFFPFNGPARAKVGPLDIPLGKIGEHIGDWEHLTLRVSNFNGELWLLYLSQHSKGQWVEASELEFGSGNKPVAYASLNGHALYRKPGTVMQGGGEVGIRNDTAKSKFVMDTEKGFSIVAGQYLGSAIVEPPWLNYLRKWGPRIVYDSADEVEKIQNALPGNVKLPSEIFGEDGPTGPKLKRSWSGDEVI</sequence>
<evidence type="ECO:0000313" key="4">
    <source>
        <dbReference type="Proteomes" id="UP000525078"/>
    </source>
</evidence>
<evidence type="ECO:0000313" key="3">
    <source>
        <dbReference type="EMBL" id="KAF4394630.1"/>
    </source>
</evidence>
<evidence type="ECO:0008006" key="6">
    <source>
        <dbReference type="Google" id="ProtNLM"/>
    </source>
</evidence>
<evidence type="ECO:0000313" key="5">
    <source>
        <dbReference type="Proteomes" id="UP000583929"/>
    </source>
</evidence>
<dbReference type="PANTHER" id="PTHR48152:SF3">
    <property type="entry name" value="DUF946 FAMILY PROTEIN (DUF946)"/>
    <property type="match status" value="1"/>
</dbReference>
<comment type="caution">
    <text evidence="3">The sequence shown here is derived from an EMBL/GenBank/DDBJ whole genome shotgun (WGS) entry which is preliminary data.</text>
</comment>
<dbReference type="EMBL" id="JAATIQ010000044">
    <property type="protein sequence ID" value="KAF4394630.1"/>
    <property type="molecule type" value="Genomic_DNA"/>
</dbReference>
<reference evidence="4 5" key="1">
    <citation type="journal article" date="2020" name="bioRxiv">
        <title>Sequence and annotation of 42 cannabis genomes reveals extensive copy number variation in cannabinoid synthesis and pathogen resistance genes.</title>
        <authorList>
            <person name="Mckernan K.J."/>
            <person name="Helbert Y."/>
            <person name="Kane L.T."/>
            <person name="Ebling H."/>
            <person name="Zhang L."/>
            <person name="Liu B."/>
            <person name="Eaton Z."/>
            <person name="Mclaughlin S."/>
            <person name="Kingan S."/>
            <person name="Baybayan P."/>
            <person name="Concepcion G."/>
            <person name="Jordan M."/>
            <person name="Riva A."/>
            <person name="Barbazuk W."/>
            <person name="Harkins T."/>
        </authorList>
    </citation>
    <scope>NUCLEOTIDE SEQUENCE [LARGE SCALE GENOMIC DNA]</scope>
    <source>
        <strain evidence="4 5">cv. Jamaican Lion 4</strain>
        <strain evidence="3">Father</strain>
        <strain evidence="2">Mother</strain>
        <tissue evidence="3">Leaf</tissue>
    </source>
</reference>
<feature type="region of interest" description="Disordered" evidence="1">
    <location>
        <begin position="522"/>
        <end position="546"/>
    </location>
</feature>
<dbReference type="Proteomes" id="UP000525078">
    <property type="component" value="Unassembled WGS sequence"/>
</dbReference>
<dbReference type="Pfam" id="PF06101">
    <property type="entry name" value="Vps62"/>
    <property type="match status" value="1"/>
</dbReference>
<dbReference type="Proteomes" id="UP000583929">
    <property type="component" value="Unassembled WGS sequence"/>
</dbReference>
<proteinExistence type="predicted"/>
<accession>A0A7J6HJI4</accession>
<name>A0A7J6HJI4_CANSA</name>
<protein>
    <recommendedName>
        <fullName evidence="6">Vacuolar protein sorting-associated protein 62</fullName>
    </recommendedName>
</protein>
<gene>
    <name evidence="2" type="ORF">F8388_005683</name>
    <name evidence="3" type="ORF">G4B88_009880</name>
</gene>
<dbReference type="PANTHER" id="PTHR48152">
    <property type="entry name" value="F1C9.34 PROTEIN"/>
    <property type="match status" value="1"/>
</dbReference>
<evidence type="ECO:0000256" key="1">
    <source>
        <dbReference type="SAM" id="MobiDB-lite"/>
    </source>
</evidence>
<dbReference type="EMBL" id="JAATIP010000027">
    <property type="protein sequence ID" value="KAF4390870.1"/>
    <property type="molecule type" value="Genomic_DNA"/>
</dbReference>
<keyword evidence="5" id="KW-1185">Reference proteome</keyword>